<keyword evidence="4" id="KW-0961">Cell wall biogenesis/degradation</keyword>
<feature type="domain" description="Pectinesterase catalytic" evidence="6">
    <location>
        <begin position="33"/>
        <end position="77"/>
    </location>
</feature>
<evidence type="ECO:0000256" key="2">
    <source>
        <dbReference type="ARBA" id="ARBA00022801"/>
    </source>
</evidence>
<dbReference type="Gramene" id="PGSC0003DMT400090604">
    <property type="protein sequence ID" value="PGSC0003DMT400090604"/>
    <property type="gene ID" value="PGSC0003DMG400040175"/>
</dbReference>
<comment type="catalytic activity">
    <reaction evidence="5">
        <text>[(1-&gt;4)-alpha-D-galacturonosyl methyl ester](n) + n H2O = [(1-&gt;4)-alpha-D-galacturonosyl](n) + n methanol + n H(+)</text>
        <dbReference type="Rhea" id="RHEA:22380"/>
        <dbReference type="Rhea" id="RHEA-COMP:14570"/>
        <dbReference type="Rhea" id="RHEA-COMP:14573"/>
        <dbReference type="ChEBI" id="CHEBI:15377"/>
        <dbReference type="ChEBI" id="CHEBI:15378"/>
        <dbReference type="ChEBI" id="CHEBI:17790"/>
        <dbReference type="ChEBI" id="CHEBI:140522"/>
        <dbReference type="ChEBI" id="CHEBI:140523"/>
        <dbReference type="EC" id="3.1.1.11"/>
    </reaction>
</comment>
<protein>
    <submittedName>
        <fullName evidence="7">Pectinesterase</fullName>
    </submittedName>
</protein>
<evidence type="ECO:0000313" key="8">
    <source>
        <dbReference type="Proteomes" id="UP000011115"/>
    </source>
</evidence>
<dbReference type="HOGENOM" id="CLU_2125460_0_0_1"/>
<dbReference type="GO" id="GO:0042545">
    <property type="term" value="P:cell wall modification"/>
    <property type="evidence" value="ECO:0007669"/>
    <property type="project" value="InterPro"/>
</dbReference>
<sequence length="114" mass="13274">MNIIIIGEGMHKTTIFENKSFGGGIGTYYTAIVDTLYRNHENKFHKEFIILRIIDFIFGDANVMLQNCLVEVRKPLKPIHHYDNTIEKYQEWINRTRVSTLRLVTLDAGDNVTM</sequence>
<dbReference type="InterPro" id="IPR000070">
    <property type="entry name" value="Pectinesterase_cat"/>
</dbReference>
<evidence type="ECO:0000256" key="5">
    <source>
        <dbReference type="ARBA" id="ARBA00047928"/>
    </source>
</evidence>
<dbReference type="InParanoid" id="M1DKR8"/>
<dbReference type="GO" id="GO:0045490">
    <property type="term" value="P:pectin catabolic process"/>
    <property type="evidence" value="ECO:0007669"/>
    <property type="project" value="UniProtKB-UniPathway"/>
</dbReference>
<dbReference type="EnsemblPlants" id="PGSC0003DMT400090604">
    <property type="protein sequence ID" value="PGSC0003DMT400090604"/>
    <property type="gene ID" value="PGSC0003DMG400040175"/>
</dbReference>
<proteinExistence type="predicted"/>
<keyword evidence="8" id="KW-1185">Reference proteome</keyword>
<evidence type="ECO:0000313" key="7">
    <source>
        <dbReference type="EnsemblPlants" id="PGSC0003DMT400090604"/>
    </source>
</evidence>
<evidence type="ECO:0000256" key="4">
    <source>
        <dbReference type="ARBA" id="ARBA00023316"/>
    </source>
</evidence>
<keyword evidence="2" id="KW-0378">Hydrolase</keyword>
<evidence type="ECO:0000256" key="1">
    <source>
        <dbReference type="ARBA" id="ARBA00005184"/>
    </source>
</evidence>
<dbReference type="GO" id="GO:0030599">
    <property type="term" value="F:pectinesterase activity"/>
    <property type="evidence" value="ECO:0007669"/>
    <property type="project" value="UniProtKB-EC"/>
</dbReference>
<evidence type="ECO:0000256" key="3">
    <source>
        <dbReference type="ARBA" id="ARBA00023085"/>
    </source>
</evidence>
<dbReference type="InterPro" id="IPR012334">
    <property type="entry name" value="Pectin_lyas_fold"/>
</dbReference>
<dbReference type="PANTHER" id="PTHR31707">
    <property type="entry name" value="PECTINESTERASE"/>
    <property type="match status" value="1"/>
</dbReference>
<reference evidence="7" key="2">
    <citation type="submission" date="2015-06" db="UniProtKB">
        <authorList>
            <consortium name="EnsemblPlants"/>
        </authorList>
    </citation>
    <scope>IDENTIFICATION</scope>
    <source>
        <strain evidence="7">DM1-3 516 R44</strain>
    </source>
</reference>
<dbReference type="STRING" id="4113.M1DKR8"/>
<keyword evidence="3" id="KW-0063">Aspartyl esterase</keyword>
<dbReference type="PaxDb" id="4113-PGSC0003DMT400090604"/>
<dbReference type="Proteomes" id="UP000011115">
    <property type="component" value="Unassembled WGS sequence"/>
</dbReference>
<dbReference type="InterPro" id="IPR011050">
    <property type="entry name" value="Pectin_lyase_fold/virulence"/>
</dbReference>
<dbReference type="Pfam" id="PF01095">
    <property type="entry name" value="Pectinesterase"/>
    <property type="match status" value="1"/>
</dbReference>
<accession>M1DKR8</accession>
<dbReference type="SUPFAM" id="SSF51126">
    <property type="entry name" value="Pectin lyase-like"/>
    <property type="match status" value="1"/>
</dbReference>
<dbReference type="Gene3D" id="2.160.20.10">
    <property type="entry name" value="Single-stranded right-handed beta-helix, Pectin lyase-like"/>
    <property type="match status" value="1"/>
</dbReference>
<reference evidence="8" key="1">
    <citation type="journal article" date="2011" name="Nature">
        <title>Genome sequence and analysis of the tuber crop potato.</title>
        <authorList>
            <consortium name="The Potato Genome Sequencing Consortium"/>
        </authorList>
    </citation>
    <scope>NUCLEOTIDE SEQUENCE [LARGE SCALE GENOMIC DNA]</scope>
    <source>
        <strain evidence="8">cv. DM1-3 516 R44</strain>
    </source>
</reference>
<name>M1DKR8_SOLTU</name>
<comment type="pathway">
    <text evidence="1">Glycan metabolism; pectin degradation; 2-dehydro-3-deoxy-D-gluconate from pectin: step 1/5.</text>
</comment>
<dbReference type="UniPathway" id="UPA00545">
    <property type="reaction ID" value="UER00823"/>
</dbReference>
<evidence type="ECO:0000259" key="6">
    <source>
        <dbReference type="Pfam" id="PF01095"/>
    </source>
</evidence>
<organism evidence="7 8">
    <name type="scientific">Solanum tuberosum</name>
    <name type="common">Potato</name>
    <dbReference type="NCBI Taxonomy" id="4113"/>
    <lineage>
        <taxon>Eukaryota</taxon>
        <taxon>Viridiplantae</taxon>
        <taxon>Streptophyta</taxon>
        <taxon>Embryophyta</taxon>
        <taxon>Tracheophyta</taxon>
        <taxon>Spermatophyta</taxon>
        <taxon>Magnoliopsida</taxon>
        <taxon>eudicotyledons</taxon>
        <taxon>Gunneridae</taxon>
        <taxon>Pentapetalae</taxon>
        <taxon>asterids</taxon>
        <taxon>lamiids</taxon>
        <taxon>Solanales</taxon>
        <taxon>Solanaceae</taxon>
        <taxon>Solanoideae</taxon>
        <taxon>Solaneae</taxon>
        <taxon>Solanum</taxon>
    </lineage>
</organism>
<dbReference type="AlphaFoldDB" id="M1DKR8"/>